<reference evidence="1 2" key="1">
    <citation type="submission" date="2014-09" db="EMBL/GenBank/DDBJ databases">
        <title>Alistipes sp. 627, sp. nov., a novel member of the family Rikenellaceae isolated from human faeces.</title>
        <authorList>
            <person name="Shkoporov A.N."/>
            <person name="Chaplin A.V."/>
            <person name="Motuzova O.V."/>
            <person name="Kafarskaia L.I."/>
            <person name="Khokhlova E.V."/>
            <person name="Efimov B.A."/>
        </authorList>
    </citation>
    <scope>NUCLEOTIDE SEQUENCE [LARGE SCALE GENOMIC DNA]</scope>
    <source>
        <strain evidence="1 2">627</strain>
    </source>
</reference>
<organism evidence="1 2">
    <name type="scientific">Alistipes inops</name>
    <dbReference type="NCBI Taxonomy" id="1501391"/>
    <lineage>
        <taxon>Bacteria</taxon>
        <taxon>Pseudomonadati</taxon>
        <taxon>Bacteroidota</taxon>
        <taxon>Bacteroidia</taxon>
        <taxon>Bacteroidales</taxon>
        <taxon>Rikenellaceae</taxon>
        <taxon>Alistipes</taxon>
    </lineage>
</organism>
<proteinExistence type="predicted"/>
<dbReference type="Pfam" id="PF01257">
    <property type="entry name" value="2Fe-2S_thioredx"/>
    <property type="match status" value="1"/>
</dbReference>
<dbReference type="SUPFAM" id="SSF52833">
    <property type="entry name" value="Thioredoxin-like"/>
    <property type="match status" value="1"/>
</dbReference>
<keyword evidence="2" id="KW-1185">Reference proteome</keyword>
<protein>
    <submittedName>
        <fullName evidence="1">NADP oxidoreductase</fullName>
    </submittedName>
</protein>
<dbReference type="Gene3D" id="3.40.30.10">
    <property type="entry name" value="Glutaredoxin"/>
    <property type="match status" value="1"/>
</dbReference>
<dbReference type="RefSeq" id="WP_035471368.1">
    <property type="nucleotide sequence ID" value="NZ_JRGF01000001.1"/>
</dbReference>
<evidence type="ECO:0000313" key="1">
    <source>
        <dbReference type="EMBL" id="KHE43085.1"/>
    </source>
</evidence>
<name>A0ABR4YLF1_9BACT</name>
<dbReference type="InterPro" id="IPR036249">
    <property type="entry name" value="Thioredoxin-like_sf"/>
</dbReference>
<gene>
    <name evidence="1" type="ORF">LG35_01170</name>
</gene>
<evidence type="ECO:0000313" key="2">
    <source>
        <dbReference type="Proteomes" id="UP000030889"/>
    </source>
</evidence>
<sequence>MTKVESLDALKQMRERLRSDMNIRENSNHPEDLPQIRISMGTCGIAAGAKEVMSRFISELRARNVDAVVTQTDCMGHCEAEPTVEITLPGREPVLYGDVTPDRVAAIIDKYIRNGQPAEGIIAAGPATAV</sequence>
<dbReference type="CDD" id="cd02980">
    <property type="entry name" value="TRX_Fd_family"/>
    <property type="match status" value="1"/>
</dbReference>
<comment type="caution">
    <text evidence="1">The sequence shown here is derived from an EMBL/GenBank/DDBJ whole genome shotgun (WGS) entry which is preliminary data.</text>
</comment>
<dbReference type="EMBL" id="JRGF01000001">
    <property type="protein sequence ID" value="KHE43085.1"/>
    <property type="molecule type" value="Genomic_DNA"/>
</dbReference>
<dbReference type="Proteomes" id="UP000030889">
    <property type="component" value="Unassembled WGS sequence"/>
</dbReference>
<accession>A0ABR4YLF1</accession>